<evidence type="ECO:0000313" key="2">
    <source>
        <dbReference type="EMBL" id="MCF4122457.1"/>
    </source>
</evidence>
<evidence type="ECO:0000313" key="3">
    <source>
        <dbReference type="Proteomes" id="UP001165405"/>
    </source>
</evidence>
<accession>A0AA41QHX7</accession>
<proteinExistence type="predicted"/>
<keyword evidence="3" id="KW-1185">Reference proteome</keyword>
<dbReference type="EMBL" id="JAKGSG010000042">
    <property type="protein sequence ID" value="MCF4122457.1"/>
    <property type="molecule type" value="Genomic_DNA"/>
</dbReference>
<feature type="region of interest" description="Disordered" evidence="1">
    <location>
        <begin position="43"/>
        <end position="76"/>
    </location>
</feature>
<name>A0AA41QHX7_9MICO</name>
<dbReference type="RefSeq" id="WP_236090250.1">
    <property type="nucleotide sequence ID" value="NZ_JAKGSG010000042.1"/>
</dbReference>
<feature type="compositionally biased region" description="Polar residues" evidence="1">
    <location>
        <begin position="49"/>
        <end position="64"/>
    </location>
</feature>
<dbReference type="Proteomes" id="UP001165405">
    <property type="component" value="Unassembled WGS sequence"/>
</dbReference>
<gene>
    <name evidence="2" type="ORF">L1785_15875</name>
</gene>
<comment type="caution">
    <text evidence="2">The sequence shown here is derived from an EMBL/GenBank/DDBJ whole genome shotgun (WGS) entry which is preliminary data.</text>
</comment>
<sequence length="119" mass="11857">MSVMFTVPVVGVVRAGRSWWPAAAGRSVIALALIALMTACGGSADTGAESETPTVSPSQTDTESGGTGATAATPLGPGELIVFEKIEPGAEQRDLYVVGPDGGKPALASTRSALQTAKG</sequence>
<feature type="compositionally biased region" description="Polar residues" evidence="1">
    <location>
        <begin position="109"/>
        <end position="119"/>
    </location>
</feature>
<protein>
    <submittedName>
        <fullName evidence="2">Uncharacterized protein</fullName>
    </submittedName>
</protein>
<organism evidence="2 3">
    <name type="scientific">Antribacter soli</name>
    <dbReference type="NCBI Taxonomy" id="2910976"/>
    <lineage>
        <taxon>Bacteria</taxon>
        <taxon>Bacillati</taxon>
        <taxon>Actinomycetota</taxon>
        <taxon>Actinomycetes</taxon>
        <taxon>Micrococcales</taxon>
        <taxon>Promicromonosporaceae</taxon>
        <taxon>Antribacter</taxon>
    </lineage>
</organism>
<feature type="region of interest" description="Disordered" evidence="1">
    <location>
        <begin position="100"/>
        <end position="119"/>
    </location>
</feature>
<evidence type="ECO:0000256" key="1">
    <source>
        <dbReference type="SAM" id="MobiDB-lite"/>
    </source>
</evidence>
<dbReference type="AlphaFoldDB" id="A0AA41QHX7"/>
<reference evidence="2" key="1">
    <citation type="submission" date="2022-01" db="EMBL/GenBank/DDBJ databases">
        <title>Antribacter sp. nov., isolated from Guizhou of China.</title>
        <authorList>
            <person name="Chengliang C."/>
            <person name="Ya Z."/>
        </authorList>
    </citation>
    <scope>NUCLEOTIDE SEQUENCE</scope>
    <source>
        <strain evidence="2">KLBMP 9083</strain>
    </source>
</reference>